<dbReference type="PIRSF" id="PIRSF000168">
    <property type="entry name" value="Acyl-CoA_oxidase"/>
    <property type="match status" value="1"/>
</dbReference>
<dbReference type="Proteomes" id="UP001221898">
    <property type="component" value="Unassembled WGS sequence"/>
</dbReference>
<feature type="compositionally biased region" description="Polar residues" evidence="9">
    <location>
        <begin position="572"/>
        <end position="590"/>
    </location>
</feature>
<evidence type="ECO:0000256" key="7">
    <source>
        <dbReference type="PIRSR" id="PIRSR000168-1"/>
    </source>
</evidence>
<evidence type="ECO:0000256" key="2">
    <source>
        <dbReference type="ARBA" id="ARBA00006288"/>
    </source>
</evidence>
<dbReference type="InterPro" id="IPR036250">
    <property type="entry name" value="AcylCo_DH-like_C"/>
</dbReference>
<evidence type="ECO:0000313" key="14">
    <source>
        <dbReference type="Proteomes" id="UP001221898"/>
    </source>
</evidence>
<dbReference type="GO" id="GO:0005777">
    <property type="term" value="C:peroxisome"/>
    <property type="evidence" value="ECO:0007669"/>
    <property type="project" value="InterPro"/>
</dbReference>
<dbReference type="SUPFAM" id="SSF47203">
    <property type="entry name" value="Acyl-CoA dehydrogenase C-terminal domain-like"/>
    <property type="match status" value="2"/>
</dbReference>
<evidence type="ECO:0000256" key="1">
    <source>
        <dbReference type="ARBA" id="ARBA00001974"/>
    </source>
</evidence>
<dbReference type="Gene3D" id="1.20.140.10">
    <property type="entry name" value="Butyryl-CoA Dehydrogenase, subunit A, domain 3"/>
    <property type="match status" value="2"/>
</dbReference>
<proteinExistence type="inferred from homology"/>
<dbReference type="PANTHER" id="PTHR10909">
    <property type="entry name" value="ELECTRON TRANSPORT OXIDOREDUCTASE"/>
    <property type="match status" value="1"/>
</dbReference>
<evidence type="ECO:0000259" key="12">
    <source>
        <dbReference type="Pfam" id="PF22924"/>
    </source>
</evidence>
<dbReference type="InterPro" id="IPR006091">
    <property type="entry name" value="Acyl-CoA_Oxase/DH_mid-dom"/>
</dbReference>
<reference evidence="13" key="1">
    <citation type="journal article" date="2023" name="Science">
        <title>Genome structures resolve the early diversification of teleost fishes.</title>
        <authorList>
            <person name="Parey E."/>
            <person name="Louis A."/>
            <person name="Montfort J."/>
            <person name="Bouchez O."/>
            <person name="Roques C."/>
            <person name="Iampietro C."/>
            <person name="Lluch J."/>
            <person name="Castinel A."/>
            <person name="Donnadieu C."/>
            <person name="Desvignes T."/>
            <person name="Floi Bucao C."/>
            <person name="Jouanno E."/>
            <person name="Wen M."/>
            <person name="Mejri S."/>
            <person name="Dirks R."/>
            <person name="Jansen H."/>
            <person name="Henkel C."/>
            <person name="Chen W.J."/>
            <person name="Zahm M."/>
            <person name="Cabau C."/>
            <person name="Klopp C."/>
            <person name="Thompson A.W."/>
            <person name="Robinson-Rechavi M."/>
            <person name="Braasch I."/>
            <person name="Lecointre G."/>
            <person name="Bobe J."/>
            <person name="Postlethwait J.H."/>
            <person name="Berthelot C."/>
            <person name="Roest Crollius H."/>
            <person name="Guiguen Y."/>
        </authorList>
    </citation>
    <scope>NUCLEOTIDE SEQUENCE</scope>
    <source>
        <strain evidence="13">NC1722</strain>
    </source>
</reference>
<dbReference type="InterPro" id="IPR009100">
    <property type="entry name" value="AcylCoA_DH/oxidase_NM_dom_sf"/>
</dbReference>
<dbReference type="PANTHER" id="PTHR10909:SF352">
    <property type="entry name" value="ACYL-COENZYME A OXIDASE-LIKE PROTEIN"/>
    <property type="match status" value="1"/>
</dbReference>
<dbReference type="GO" id="GO:0005504">
    <property type="term" value="F:fatty acid binding"/>
    <property type="evidence" value="ECO:0007669"/>
    <property type="project" value="TreeGrafter"/>
</dbReference>
<dbReference type="FunFam" id="1.20.140.10:FF:000033">
    <property type="entry name" value="Acyl-coenzyme A oxidase"/>
    <property type="match status" value="1"/>
</dbReference>
<name>A0AAD7RY16_9TELE</name>
<feature type="region of interest" description="Disordered" evidence="9">
    <location>
        <begin position="571"/>
        <end position="590"/>
    </location>
</feature>
<sequence length="590" mass="66138">MRRHLKDQVKNRHKAFICKSLGIAEVICTADVATGVKMGVVCGLFGGAITNLGSPEQTEKWYMPITELEFTGMFAMTERGHGSNVRGILTEARYEPSSQEFLIHTPCEDAKKMYIGNAMKGNYAAVFAQLRVDGESLGPHCFIVPIRDHEGTMYPGVTAIDMKHKEGLHGVDNGILVFDNVRIPRENLLSKFGSVSPDGMYHSPIQNKSQRFNAMLAALTPTRLALTVQAMAAMKLGLIIAVRYSHSRRQFGPKDQEEVKIIEHQTQYLRLMPHLAAALALTFTTRFAAEMMDEVLHQGRDLMGSRALQALIAGLKAYSTWENLACLQDCRECTGGMGFMMENRIPALKCDSDVFVTFEGDNVVMLQVVVRELMMQYSKQFENRAVFGLLKNWSSSASDTLRTSFLGFSTDKVGDLSFLLKAVSYRERVLQRSLAARLYTKVEKNKDEFFRAWNSCLHHVTSLALAHIHRVTLEQFALAVQACQVKADQTLLTKFCLLHGSNLLYQERGWYLEHSYLTPTTSRTIRSQLLDLCRSVKDDALKVVSDFNVPPCCVQAPIAGVANPRAEWAFYSSPQHPDQSQQESKTQSKL</sequence>
<evidence type="ECO:0000256" key="8">
    <source>
        <dbReference type="PIRSR" id="PIRSR000168-2"/>
    </source>
</evidence>
<dbReference type="InterPro" id="IPR055060">
    <property type="entry name" value="ACOX_C_alpha1"/>
</dbReference>
<feature type="domain" description="Acyl-CoA oxidase/dehydrogenase middle" evidence="11">
    <location>
        <begin position="74"/>
        <end position="181"/>
    </location>
</feature>
<evidence type="ECO:0000256" key="3">
    <source>
        <dbReference type="ARBA" id="ARBA00022630"/>
    </source>
</evidence>
<dbReference type="SUPFAM" id="SSF56645">
    <property type="entry name" value="Acyl-CoA dehydrogenase NM domain-like"/>
    <property type="match status" value="1"/>
</dbReference>
<dbReference type="GO" id="GO:0033540">
    <property type="term" value="P:fatty acid beta-oxidation using acyl-CoA oxidase"/>
    <property type="evidence" value="ECO:0007669"/>
    <property type="project" value="TreeGrafter"/>
</dbReference>
<organism evidence="13 14">
    <name type="scientific">Aldrovandia affinis</name>
    <dbReference type="NCBI Taxonomy" id="143900"/>
    <lineage>
        <taxon>Eukaryota</taxon>
        <taxon>Metazoa</taxon>
        <taxon>Chordata</taxon>
        <taxon>Craniata</taxon>
        <taxon>Vertebrata</taxon>
        <taxon>Euteleostomi</taxon>
        <taxon>Actinopterygii</taxon>
        <taxon>Neopterygii</taxon>
        <taxon>Teleostei</taxon>
        <taxon>Notacanthiformes</taxon>
        <taxon>Halosauridae</taxon>
        <taxon>Aldrovandia</taxon>
    </lineage>
</organism>
<dbReference type="Pfam" id="PF22924">
    <property type="entry name" value="ACOX_C_alpha1"/>
    <property type="match status" value="1"/>
</dbReference>
<keyword evidence="3 6" id="KW-0285">Flavoprotein</keyword>
<evidence type="ECO:0000256" key="9">
    <source>
        <dbReference type="SAM" id="MobiDB-lite"/>
    </source>
</evidence>
<keyword evidence="14" id="KW-1185">Reference proteome</keyword>
<evidence type="ECO:0000256" key="5">
    <source>
        <dbReference type="ARBA" id="ARBA00023002"/>
    </source>
</evidence>
<evidence type="ECO:0000313" key="13">
    <source>
        <dbReference type="EMBL" id="KAJ8392395.1"/>
    </source>
</evidence>
<feature type="active site" description="Proton acceptor" evidence="7">
    <location>
        <position position="359"/>
    </location>
</feature>
<evidence type="ECO:0000256" key="6">
    <source>
        <dbReference type="PIRNR" id="PIRNR000168"/>
    </source>
</evidence>
<comment type="caution">
    <text evidence="13">The sequence shown here is derived from an EMBL/GenBank/DDBJ whole genome shotgun (WGS) entry which is preliminary data.</text>
</comment>
<feature type="binding site" evidence="8">
    <location>
        <position position="77"/>
    </location>
    <ligand>
        <name>FAD</name>
        <dbReference type="ChEBI" id="CHEBI:57692"/>
    </ligand>
</feature>
<dbReference type="Gene3D" id="2.40.110.10">
    <property type="entry name" value="Butyryl-CoA Dehydrogenase, subunit A, domain 2"/>
    <property type="match status" value="1"/>
</dbReference>
<dbReference type="EMBL" id="JAINUG010000146">
    <property type="protein sequence ID" value="KAJ8392395.1"/>
    <property type="molecule type" value="Genomic_DNA"/>
</dbReference>
<keyword evidence="4 6" id="KW-0274">FAD</keyword>
<keyword evidence="5" id="KW-0560">Oxidoreductase</keyword>
<feature type="binding site" evidence="8">
    <location>
        <position position="116"/>
    </location>
    <ligand>
        <name>FAD</name>
        <dbReference type="ChEBI" id="CHEBI:57692"/>
    </ligand>
</feature>
<dbReference type="InterPro" id="IPR046373">
    <property type="entry name" value="Acyl-CoA_Oxase/DH_mid-dom_sf"/>
</dbReference>
<dbReference type="GO" id="GO:0055088">
    <property type="term" value="P:lipid homeostasis"/>
    <property type="evidence" value="ECO:0007669"/>
    <property type="project" value="TreeGrafter"/>
</dbReference>
<comment type="similarity">
    <text evidence="2 6">Belongs to the acyl-CoA oxidase family.</text>
</comment>
<dbReference type="FunFam" id="2.40.110.10:FF:000019">
    <property type="entry name" value="Acyl-coenzyme A oxidase"/>
    <property type="match status" value="1"/>
</dbReference>
<evidence type="ECO:0000259" key="11">
    <source>
        <dbReference type="Pfam" id="PF02770"/>
    </source>
</evidence>
<dbReference type="FunFam" id="1.20.140.10:FF:000034">
    <property type="entry name" value="Acyl-coenzyme A oxidase"/>
    <property type="match status" value="1"/>
</dbReference>
<comment type="cofactor">
    <cofactor evidence="1">
        <name>FAD</name>
        <dbReference type="ChEBI" id="CHEBI:57692"/>
    </cofactor>
</comment>
<dbReference type="GO" id="GO:0003997">
    <property type="term" value="F:acyl-CoA oxidase activity"/>
    <property type="evidence" value="ECO:0007669"/>
    <property type="project" value="InterPro"/>
</dbReference>
<dbReference type="GO" id="GO:0071949">
    <property type="term" value="F:FAD binding"/>
    <property type="evidence" value="ECO:0007669"/>
    <property type="project" value="InterPro"/>
</dbReference>
<accession>A0AAD7RY16</accession>
<gene>
    <name evidence="13" type="ORF">AAFF_G00075200</name>
</gene>
<dbReference type="Pfam" id="PF02770">
    <property type="entry name" value="Acyl-CoA_dh_M"/>
    <property type="match status" value="1"/>
</dbReference>
<dbReference type="AlphaFoldDB" id="A0AAD7RY16"/>
<feature type="domain" description="Acyl-CoA oxidase C-alpha1" evidence="12">
    <location>
        <begin position="218"/>
        <end position="374"/>
    </location>
</feature>
<dbReference type="Pfam" id="PF01756">
    <property type="entry name" value="ACOX"/>
    <property type="match status" value="1"/>
</dbReference>
<dbReference type="InterPro" id="IPR002655">
    <property type="entry name" value="Acyl-CoA_oxidase_C"/>
</dbReference>
<feature type="domain" description="Acyl-CoA oxidase C-terminal" evidence="10">
    <location>
        <begin position="416"/>
        <end position="558"/>
    </location>
</feature>
<evidence type="ECO:0000256" key="4">
    <source>
        <dbReference type="ARBA" id="ARBA00022827"/>
    </source>
</evidence>
<dbReference type="InterPro" id="IPR012258">
    <property type="entry name" value="Acyl-CoA_oxidase"/>
</dbReference>
<protein>
    <recommendedName>
        <fullName evidence="6">Acyl-coenzyme A oxidase</fullName>
    </recommendedName>
</protein>
<evidence type="ECO:0000259" key="10">
    <source>
        <dbReference type="Pfam" id="PF01756"/>
    </source>
</evidence>